<evidence type="ECO:0000256" key="5">
    <source>
        <dbReference type="ARBA" id="ARBA00022989"/>
    </source>
</evidence>
<keyword evidence="5 7" id="KW-1133">Transmembrane helix</keyword>
<accession>A0A0G9JWF0</accession>
<evidence type="ECO:0000256" key="7">
    <source>
        <dbReference type="SAM" id="Phobius"/>
    </source>
</evidence>
<comment type="subcellular location">
    <subcellularLocation>
        <location evidence="1">Cell membrane</location>
        <topology evidence="1">Multi-pass membrane protein</topology>
    </subcellularLocation>
</comment>
<feature type="transmembrane region" description="Helical" evidence="7">
    <location>
        <begin position="75"/>
        <end position="94"/>
    </location>
</feature>
<evidence type="ECO:0000256" key="2">
    <source>
        <dbReference type="ARBA" id="ARBA00005779"/>
    </source>
</evidence>
<gene>
    <name evidence="8" type="ORF">AA20_08525</name>
</gene>
<dbReference type="GO" id="GO:0005886">
    <property type="term" value="C:plasma membrane"/>
    <property type="evidence" value="ECO:0007669"/>
    <property type="project" value="UniProtKB-SubCell"/>
</dbReference>
<dbReference type="PANTHER" id="PTHR40043:SF1">
    <property type="entry name" value="UPF0719 INNER MEMBRANE PROTEIN YJFL"/>
    <property type="match status" value="1"/>
</dbReference>
<evidence type="ECO:0000256" key="3">
    <source>
        <dbReference type="ARBA" id="ARBA00022475"/>
    </source>
</evidence>
<dbReference type="Pfam" id="PF03994">
    <property type="entry name" value="DUF350"/>
    <property type="match status" value="1"/>
</dbReference>
<dbReference type="RefSeq" id="WP_012012064.1">
    <property type="nucleotide sequence ID" value="NZ_JAIQ01000119.1"/>
</dbReference>
<feature type="transmembrane region" description="Helical" evidence="7">
    <location>
        <begin position="106"/>
        <end position="127"/>
    </location>
</feature>
<comment type="caution">
    <text evidence="8">The sequence shown here is derived from an EMBL/GenBank/DDBJ whole genome shotgun (WGS) entry which is preliminary data.</text>
</comment>
<dbReference type="AlphaFoldDB" id="A0A0G9JWF0"/>
<evidence type="ECO:0000256" key="6">
    <source>
        <dbReference type="ARBA" id="ARBA00023136"/>
    </source>
</evidence>
<keyword evidence="4 7" id="KW-0812">Transmembrane</keyword>
<dbReference type="PATRIC" id="fig|1447256.3.peg.1664"/>
<dbReference type="Proteomes" id="UP000035514">
    <property type="component" value="Unassembled WGS sequence"/>
</dbReference>
<organism evidence="8 9">
    <name type="scientific">Aliarcobacter butzleri L348</name>
    <dbReference type="NCBI Taxonomy" id="1447256"/>
    <lineage>
        <taxon>Bacteria</taxon>
        <taxon>Pseudomonadati</taxon>
        <taxon>Campylobacterota</taxon>
        <taxon>Epsilonproteobacteria</taxon>
        <taxon>Campylobacterales</taxon>
        <taxon>Arcobacteraceae</taxon>
        <taxon>Aliarcobacter</taxon>
    </lineage>
</organism>
<evidence type="ECO:0000313" key="9">
    <source>
        <dbReference type="Proteomes" id="UP000035514"/>
    </source>
</evidence>
<protein>
    <recommendedName>
        <fullName evidence="10">DUF350 domain-containing protein</fullName>
    </recommendedName>
</protein>
<evidence type="ECO:0000313" key="8">
    <source>
        <dbReference type="EMBL" id="KLD98608.1"/>
    </source>
</evidence>
<keyword evidence="6 7" id="KW-0472">Membrane</keyword>
<reference evidence="8 9" key="1">
    <citation type="submission" date="2014-01" db="EMBL/GenBank/DDBJ databases">
        <title>Development of a Comparative Genomic Fingerprinting Assay for High Resolution Genotyping of Arcobacter butzleri.</title>
        <authorList>
            <person name="Webb A.L."/>
            <person name="Inglis G.D."/>
            <person name="Kruczkiewicz P."/>
            <person name="Selinger L.B."/>
            <person name="Taboada E.N."/>
        </authorList>
    </citation>
    <scope>NUCLEOTIDE SEQUENCE [LARGE SCALE GENOMIC DNA]</scope>
    <source>
        <strain evidence="8 9">L348</strain>
    </source>
</reference>
<dbReference type="EMBL" id="JAIQ01000119">
    <property type="protein sequence ID" value="KLD98608.1"/>
    <property type="molecule type" value="Genomic_DNA"/>
</dbReference>
<dbReference type="InterPro" id="IPR007140">
    <property type="entry name" value="DUF350"/>
</dbReference>
<name>A0A0G9JWF0_9BACT</name>
<feature type="transmembrane region" description="Helical" evidence="7">
    <location>
        <begin position="45"/>
        <end position="63"/>
    </location>
</feature>
<feature type="transmembrane region" description="Helical" evidence="7">
    <location>
        <begin position="6"/>
        <end position="33"/>
    </location>
</feature>
<proteinExistence type="inferred from homology"/>
<evidence type="ECO:0000256" key="4">
    <source>
        <dbReference type="ARBA" id="ARBA00022692"/>
    </source>
</evidence>
<keyword evidence="3" id="KW-1003">Cell membrane</keyword>
<evidence type="ECO:0008006" key="10">
    <source>
        <dbReference type="Google" id="ProtNLM"/>
    </source>
</evidence>
<comment type="similarity">
    <text evidence="2">Belongs to the UPF0719 family.</text>
</comment>
<sequence length="134" mass="14642">MEIGLFFNFMSFFLTAILLVVSFLYLYSIVTPYDDYKLIFEENNIAAALGFGGAIIGVSIPIYSALENSVSYIDFVVWGVIAIIIQLIFASIVTRTKGKYSFSSKISQGVISVGILMAFLSICIGLINAGSMSY</sequence>
<dbReference type="GeneID" id="24304402"/>
<evidence type="ECO:0000256" key="1">
    <source>
        <dbReference type="ARBA" id="ARBA00004651"/>
    </source>
</evidence>
<dbReference type="PANTHER" id="PTHR40043">
    <property type="entry name" value="UPF0719 INNER MEMBRANE PROTEIN YJFL"/>
    <property type="match status" value="1"/>
</dbReference>